<dbReference type="EMBL" id="JYJG01000069">
    <property type="protein sequence ID" value="KJK50012.1"/>
    <property type="molecule type" value="Genomic_DNA"/>
</dbReference>
<evidence type="ECO:0000256" key="1">
    <source>
        <dbReference type="SAM" id="Phobius"/>
    </source>
</evidence>
<protein>
    <submittedName>
        <fullName evidence="2">Uncharacterized protein</fullName>
    </submittedName>
</protein>
<comment type="caution">
    <text evidence="2">The sequence shown here is derived from an EMBL/GenBank/DDBJ whole genome shotgun (WGS) entry which is preliminary data.</text>
</comment>
<organism evidence="2 3">
    <name type="scientific">Lentzea aerocolonigenes</name>
    <name type="common">Lechevalieria aerocolonigenes</name>
    <name type="synonym">Saccharothrix aerocolonigenes</name>
    <dbReference type="NCBI Taxonomy" id="68170"/>
    <lineage>
        <taxon>Bacteria</taxon>
        <taxon>Bacillati</taxon>
        <taxon>Actinomycetota</taxon>
        <taxon>Actinomycetes</taxon>
        <taxon>Pseudonocardiales</taxon>
        <taxon>Pseudonocardiaceae</taxon>
        <taxon>Lentzea</taxon>
    </lineage>
</organism>
<keyword evidence="1" id="KW-0812">Transmembrane</keyword>
<gene>
    <name evidence="2" type="ORF">UK23_12425</name>
</gene>
<dbReference type="AlphaFoldDB" id="A0A0F0H6S5"/>
<keyword evidence="1" id="KW-0472">Membrane</keyword>
<evidence type="ECO:0000313" key="3">
    <source>
        <dbReference type="Proteomes" id="UP000033393"/>
    </source>
</evidence>
<dbReference type="Proteomes" id="UP000033393">
    <property type="component" value="Unassembled WGS sequence"/>
</dbReference>
<proteinExistence type="predicted"/>
<dbReference type="eggNOG" id="ENOG5031J7W">
    <property type="taxonomic scope" value="Bacteria"/>
</dbReference>
<name>A0A0F0H6S5_LENAE</name>
<accession>A0A0F0H6S5</accession>
<dbReference type="PATRIC" id="fig|68170.10.peg.1809"/>
<dbReference type="STRING" id="68170.GCA_000974445_09804"/>
<keyword evidence="3" id="KW-1185">Reference proteome</keyword>
<sequence>MATNVSGCLVKILLFLLGAILGTGMTAVAGVVMFVPDRTTVISVEPTPTAPGVYVKKVERLVGGTYYEIWLGPSADRGHVVTVPNGWEHDPDREVSSDGVRLKFDNGGEIFVPKASYS</sequence>
<dbReference type="RefSeq" id="WP_045311608.1">
    <property type="nucleotide sequence ID" value="NZ_JYJG01000069.1"/>
</dbReference>
<keyword evidence="1" id="KW-1133">Transmembrane helix</keyword>
<reference evidence="2 3" key="1">
    <citation type="submission" date="2015-02" db="EMBL/GenBank/DDBJ databases">
        <authorList>
            <person name="Ju K.-S."/>
            <person name="Doroghazi J.R."/>
            <person name="Metcalf W."/>
        </authorList>
    </citation>
    <scope>NUCLEOTIDE SEQUENCE [LARGE SCALE GENOMIC DNA]</scope>
    <source>
        <strain evidence="2 3">NRRL B-16140</strain>
    </source>
</reference>
<dbReference type="OrthoDB" id="4556630at2"/>
<evidence type="ECO:0000313" key="2">
    <source>
        <dbReference type="EMBL" id="KJK50012.1"/>
    </source>
</evidence>
<feature type="transmembrane region" description="Helical" evidence="1">
    <location>
        <begin position="12"/>
        <end position="35"/>
    </location>
</feature>